<dbReference type="SUPFAM" id="SSF48371">
    <property type="entry name" value="ARM repeat"/>
    <property type="match status" value="1"/>
</dbReference>
<dbReference type="GO" id="GO:0008270">
    <property type="term" value="F:zinc ion binding"/>
    <property type="evidence" value="ECO:0007669"/>
    <property type="project" value="UniProtKB-KW"/>
</dbReference>
<dbReference type="InterPro" id="IPR003126">
    <property type="entry name" value="Znf_UBR"/>
</dbReference>
<dbReference type="InterPro" id="IPR036322">
    <property type="entry name" value="WD40_repeat_dom_sf"/>
</dbReference>
<feature type="compositionally biased region" description="Basic and acidic residues" evidence="8">
    <location>
        <begin position="2417"/>
        <end position="2428"/>
    </location>
</feature>
<dbReference type="SMART" id="SM00396">
    <property type="entry name" value="ZnF_UBR1"/>
    <property type="match status" value="1"/>
</dbReference>
<dbReference type="PANTHER" id="PTHR21725">
    <property type="entry name" value="E3 UBIQUITIN-PROTEIN LIGASE UBR4"/>
    <property type="match status" value="1"/>
</dbReference>
<evidence type="ECO:0000256" key="5">
    <source>
        <dbReference type="ARBA" id="ARBA00022860"/>
    </source>
</evidence>
<dbReference type="GO" id="GO:0004842">
    <property type="term" value="F:ubiquitin-protein transferase activity"/>
    <property type="evidence" value="ECO:0007669"/>
    <property type="project" value="TreeGrafter"/>
</dbReference>
<dbReference type="Pfam" id="PF19423">
    <property type="entry name" value="E3_UBR4_N"/>
    <property type="match status" value="1"/>
</dbReference>
<sequence length="4015" mass="443928">VCEVLFSRTTKYDELYTALTSLLAAGSQFDTLRRRENKAVTALEACALQYYFLILWRILGILPPSKSYMHHLAMNTPEMSDCDLLHTLRWSSRLQIPSYVTWIKDHLVKQGMKAEHAAPLVELTFSKCTSVKYDVEIAEEYFARQISSFCAVDCTTILQLHEVPSLQSIYTLDAAISKIQVSLDEHFSKLAAETDPHKSSEITKNLLPATLQLIDTYATFTRSYLLRSLSEEGAPDNKPSEEKLRGYAAVLAIGSGRCKSNTLGPTLVQNLPSAVQALCESWNNIHTNEFPNIGSWRNAFANDTIPAESYISAVQAAHLGTLCSQTLPLAASLKHTLLSLVRLTGDLIVWSDDLNPPQVIHSLLPLLLETSTESVAEISSNSLERILGPAESDEFLARVYEKLITGCYNILAHHSDPNSGLDESILEECLQHLEKQLESSQARKAMEEFFSESGELVQIMMATANENLSAKFCNRVLKFFTKLFQLTEKSPNPSLLRLCGSLAQLACVEPVRLQAWLTRMTMSPPKDSDQLDIVQENRQLLQLLTTYIVRENSQVGEGVCTVLLSTLIPMATEMLANGDGTGFPELMVVMATLASAGQGAGHLQLHGAAVDWLGRCKKYLSQKNVVEKMNANVMQGKHVTILECTCHIVSYLADVTNALSQSSGQGPSHLSVDGEERAIEVDSDWVEELAVEEEDSQAEDSDEDSLCNKLCTFTITQKEFMNQHWYHCHTCKMVDGVGVCTVCAKVCHKDHEISYAKYGSFFCDCGAKEDGSCLALVKRTPSGGMSSTMKESAFQSEPRVPESVIRHASTSPAEKAKVTISEGKGPDEEKPKKSSLCRNVEGCREELQSQANFSFAPVVLEMLNFLMDAIQINFQQASAMGSSSRAQQALNELHTLDKSVEMTDQLMVPTLGSQEGAFENVRMNYSGDQGQTIRQLISAHVLRRVAMCVLSSPHGRRQHLAVSHEKGKITVLQLSALLKQADSSKRKLTLTRLASAPVPFTVLSLTGNPCKEDYLAVCGLKDCHVLTFSSSGSVSDHLVLHPQLATGNFIIKAVWLPGSQTELAIVTADFVKIYDLSVDALSPTFYFLLPSSKIRDVTFLFNEEGKNIIVIMSSAGYIYTQLMEEASSAQHGPFYVTNVLEVNHEDLKDSNGQVAGGGVSVYYSHVLQMLFFSYCQGKSFAATISRASLEVQRLFPINIKSSNGGSKTSPALCQWSEVMNHPGLVCCVQQTTGVPLVVMVKPDTFLIQEIKTLPAKAKIQDMVAIRHTACNEQQRTTMILLCEDGSLRIYMANVENTSYWLQPSLQPSSVISIMKPVRKRKAAAITTRTSSQVNFPIDFFEHNQQLTDVEFGGNDLLQVYNAQQIKHRLNSTGMYVANTKPGGFTIEVTNNNSTMVMTGMRIQIGTQAIERAPSYLEIFGRTMQLNMTRARWFDFPFTREEALQADKKLTIFIGASVDPAGVTMMDSIKIYGKTKEQFGWPDEPPEDFPSASVSNVCPPNLNQGNGTGDTESAAPAAASGTVLERLVVSSLEALESCFAVGPEKNKTAAQELATMLLSMPAPSSVQQQTKSLLASLHTSRSAYHNHKDQALLSKAIQYLTSSTKEGKDLDPEVFQRLVITARSIAIMRPNNLVHYTESKLPQLETESEEGQEAQKHVEGEGCTFITQLVNHFWKLHASKPKNAFLAPACLPGLTHVEATVNALVDIIHGYCTCELDCIHTASKIYMQMLLCPDPAVSFSCKQALIRVLRPRNKRRHVTLPSSPRSNTPMGDKDDDDDDDAEDKLQSSGITNGEHIRQESQEQSEVDHGDFEMVSESMVLETSENVNNGNPSPLEALLAGAEGFPPMLDIPPDADDETMVELAIALSLQQDQQGSSSSALGLQSLGLSGQAPSSSSLDAGTLSDTTASGNSPASDDEGSTAATDGSTLRTSPAEHGGSVGSESGGSAVDSVAGEHSVSGRSSAYGDTTAEGHPAGPGSVSSSTGAISTTTGQQEGEGSEGEGEAEGDVHTSNRQGALLSSSGMTALLCGDTRLLQNLPQLRNVGGVRAIPYMQVILMLTTDLDGDDEKDKGALDNLLSQLIAELGMDKKDVSKKNERSPVNEVHLVVMRLLSVFMSRTKSGSKTSICESSSLISSATAAALLSSGAVDYCLHVLKSLLEYWKSQQNDEEPVATSQLLKPHTTSSPPDMSPFFLRQYVKGHAADVFEAYTQLLTEMVLRLPYQIKKIADTNSRIPPPIFDHSWFYFLSEYLMIQQTPFVRRQVRKLLLFICGSKDKYRQLRDLHTLDSHVRGIKKLLEEQGIFLRASVVTASSGSALQYDTLISLVRGKGKGCSMILGFRYFPLSSTAVLYFLLQVSFLVDEGVSPVLLQLLSCALCGSKVLSVASSSGSSSTSSTSAPAASGSGQAAAQSKSSTKKSKKEEKEKEREGEGPGSQEDQLCTALVNQLNKFADKETLIQFLRCFLLESNSSSVRWQAHCLALHIYRNSNKSQQELLLDLMWSIWPELPAYGRKAAQFVDLLGYFSLKTQQTEKKLKEYSQKAVEILRTQNHILTNHPNSNIYNTLSGLVEFDGYYLESDPCLVCNNPEVPFCYIKLSSIKVDTRYTTTQQVVKLIGSHTISKVTVKIGDLKRTKMVRTINLYYNNRTVQAIVELKNKPARWHKAKKVQLTPGQTEVKIDLPLPIVASNLMIEFADFYENYQASTETLQCPRCSASVPANPGVCGNCGENVYQCHKCRSINYDEKDPFLCNACGFCKYARFDFMLYAKPCCAVDPIENEEDRKKAVTNINTLLDKADRVYHQLMGHRPQLENLLCKVNEAAPEKPQDESGSSGGISSTSASVNRYILQLAQEYCGDCKNSFDELSKIIQKVFASRKELLEYDLQQREAATKSSRSAAQPTFTASQYRALSVLGCGHTSSTKCYGCASAVTEHCITLLRALATNSAIRHILVSQGLIRELFDYNLRRGAATMREEVRQLMCLLTRDNPEATQQMNDLIIGKVSAALKGHWANPDLASSLQYEMLLLTDSISKEDSCWELRLRCALSLFLMAVNIKTPVVVENITLMCLRILQKLIKPPAPTSKKNKDVPVDALTTVKPYSNEIHAQAQLWLKRDPKASYEAWKKCLPARGSVDANGKSPSKAELHQLYLSEKYVWKWKQFMSRRGKRTCPLDLKLGHNNWLRQVLFTPATQAARQAACTIVEALATIPSRKQQVLDLLTSYLDELSIAGECAAEYLALYQKLIKPAHWKVYLAARGVLPYIGSLITKEIARLLALEEATLSTDLQQGYALKSLTGLLSSFVEVESIKRHFKSRLVGTVLNGYLCLRKLVVQRTKLIDETQDMLLEMLEDMTTGTESETKAFMAVCIETAKRYSLDDYRTPVFIFERLCSIIYPEENEVTEFFVTLEKDPQQEDFLQGRMPGNPYSSNEPGIGPLMRDIKNKICQDCDLVALLEDDSGMELLVNNKIISLDLPVAEVYKKVWCPTNEGEPMRIIYRMRGLLGDATEEFIESLDSTTDEEEDEEEVYKMAGVMAPCGGLECMLNRLTGIKDFKQGRHLLTVLLKLFSYCVKVKINRQQLVKPEMNTLNVMLGTLNLVRTTWTSINSFPWTPMSFSSFCHAALGQKRSEILLCWQCRGCVWGAAKPFTGGAPLTAPILNHFSLFQTNEKGQVVTKTALLKQMEELIEEPGLTCCICREGYKFQPTKVLGIYTFTKRVALEDFENKPRKQQGYSTVSHFNIVHYDCHLAAVRLARGREEWESAALQNANTKCNGLLPVWGPHVPESAFATCLARHNTYLQECTGQREPTYQLNVHDIKLLFLRFAMEQSFSIDTGGGGRESNIHLIPYIIHTVLYVLNTSVLPQSNPLCPHSGALRGLWVLQSGLGDEDVARKMGNDTGVLGGTQLHILSRLLLFLSCRLADKAVKEYATYRSGLLFWALVDLIYNMFKKVPTSNTEGGWSYSLAEFIRHNDMPIHEAADKALKTFQEEFMPVETFSEFLDVAGLLSEINDPDSFLKDLLNSIP</sequence>
<evidence type="ECO:0000256" key="2">
    <source>
        <dbReference type="ARBA" id="ARBA00022723"/>
    </source>
</evidence>
<comment type="caution">
    <text evidence="10">The sequence shown here is derived from an EMBL/GenBank/DDBJ whole genome shotgun (WGS) entry which is preliminary data.</text>
</comment>
<protein>
    <submittedName>
        <fullName evidence="10">UBR4 ligase</fullName>
    </submittedName>
</protein>
<feature type="compositionally biased region" description="Polar residues" evidence="8">
    <location>
        <begin position="1901"/>
        <end position="1912"/>
    </location>
</feature>
<keyword evidence="5" id="KW-0112">Calmodulin-binding</keyword>
<dbReference type="GO" id="GO:0005829">
    <property type="term" value="C:cytosol"/>
    <property type="evidence" value="ECO:0007669"/>
    <property type="project" value="TreeGrafter"/>
</dbReference>
<feature type="compositionally biased region" description="Polar residues" evidence="8">
    <location>
        <begin position="1759"/>
        <end position="1768"/>
    </location>
</feature>
<dbReference type="GO" id="GO:0016020">
    <property type="term" value="C:membrane"/>
    <property type="evidence" value="ECO:0007669"/>
    <property type="project" value="TreeGrafter"/>
</dbReference>
<dbReference type="PROSITE" id="PS52043">
    <property type="entry name" value="UBR4_E3"/>
    <property type="match status" value="1"/>
</dbReference>
<feature type="domain" description="UBR-type" evidence="9">
    <location>
        <begin position="705"/>
        <end position="778"/>
    </location>
</feature>
<evidence type="ECO:0000256" key="8">
    <source>
        <dbReference type="SAM" id="MobiDB-lite"/>
    </source>
</evidence>
<dbReference type="EMBL" id="VZUH01002563">
    <property type="protein sequence ID" value="NXU86668.1"/>
    <property type="molecule type" value="Genomic_DNA"/>
</dbReference>
<evidence type="ECO:0000313" key="11">
    <source>
        <dbReference type="Proteomes" id="UP000551443"/>
    </source>
</evidence>
<gene>
    <name evidence="10" type="primary">Ubr4</name>
    <name evidence="10" type="ORF">XIPELE_R04184</name>
</gene>
<dbReference type="PANTHER" id="PTHR21725:SF1">
    <property type="entry name" value="E3 UBIQUITIN-PROTEIN LIGASE UBR4"/>
    <property type="match status" value="1"/>
</dbReference>
<feature type="compositionally biased region" description="Basic and acidic residues" evidence="8">
    <location>
        <begin position="1793"/>
        <end position="1807"/>
    </location>
</feature>
<dbReference type="InterPro" id="IPR047509">
    <property type="entry name" value="UBR4-like_UBR-box"/>
</dbReference>
<dbReference type="GO" id="GO:0006511">
    <property type="term" value="P:ubiquitin-dependent protein catabolic process"/>
    <property type="evidence" value="ECO:0007669"/>
    <property type="project" value="TreeGrafter"/>
</dbReference>
<evidence type="ECO:0000256" key="7">
    <source>
        <dbReference type="PROSITE-ProRule" id="PRU01388"/>
    </source>
</evidence>
<reference evidence="10 11" key="1">
    <citation type="submission" date="2019-09" db="EMBL/GenBank/DDBJ databases">
        <title>Bird 10,000 Genomes (B10K) Project - Family phase.</title>
        <authorList>
            <person name="Zhang G."/>
        </authorList>
    </citation>
    <scope>NUCLEOTIDE SEQUENCE [LARGE SCALE GENOMIC DNA]</scope>
    <source>
        <strain evidence="10">OUT-0059</strain>
        <tissue evidence="10">Muscle</tissue>
    </source>
</reference>
<dbReference type="Pfam" id="PF13764">
    <property type="entry name" value="E3_UbLigase_R4"/>
    <property type="match status" value="3"/>
</dbReference>
<feature type="region of interest" description="Disordered" evidence="8">
    <location>
        <begin position="784"/>
        <end position="834"/>
    </location>
</feature>
<proteinExistence type="inferred from homology"/>
<dbReference type="SUPFAM" id="SSF50978">
    <property type="entry name" value="WD40 repeat-like"/>
    <property type="match status" value="1"/>
</dbReference>
<accession>A0A7L3PC34</accession>
<name>A0A7L3PC34_9DEND</name>
<feature type="compositionally biased region" description="Polar residues" evidence="8">
    <location>
        <begin position="784"/>
        <end position="795"/>
    </location>
</feature>
<feature type="compositionally biased region" description="Low complexity" evidence="8">
    <location>
        <begin position="1943"/>
        <end position="1953"/>
    </location>
</feature>
<dbReference type="InterPro" id="IPR025704">
    <property type="entry name" value="E3_Ub_ligase_UBR4_C"/>
</dbReference>
<dbReference type="GO" id="GO:0016874">
    <property type="term" value="F:ligase activity"/>
    <property type="evidence" value="ECO:0007669"/>
    <property type="project" value="UniProtKB-KW"/>
</dbReference>
<dbReference type="GO" id="GO:0005516">
    <property type="term" value="F:calmodulin binding"/>
    <property type="evidence" value="ECO:0007669"/>
    <property type="project" value="UniProtKB-KW"/>
</dbReference>
<dbReference type="InterPro" id="IPR045841">
    <property type="entry name" value="E3_UBR4_N"/>
</dbReference>
<keyword evidence="3 7" id="KW-0863">Zinc-finger</keyword>
<dbReference type="InterPro" id="IPR016024">
    <property type="entry name" value="ARM-type_fold"/>
</dbReference>
<feature type="compositionally biased region" description="Acidic residues" evidence="8">
    <location>
        <begin position="1772"/>
        <end position="1781"/>
    </location>
</feature>
<dbReference type="Pfam" id="PF02207">
    <property type="entry name" value="zf-UBR"/>
    <property type="match status" value="1"/>
</dbReference>
<dbReference type="CDD" id="cd19680">
    <property type="entry name" value="UBR-box_UBR4"/>
    <property type="match status" value="1"/>
</dbReference>
<feature type="non-terminal residue" evidence="10">
    <location>
        <position position="4015"/>
    </location>
</feature>
<feature type="compositionally biased region" description="Acidic residues" evidence="8">
    <location>
        <begin position="1995"/>
        <end position="2004"/>
    </location>
</feature>
<keyword evidence="11" id="KW-1185">Reference proteome</keyword>
<dbReference type="Pfam" id="PF24079">
    <property type="entry name" value="UBR4"/>
    <property type="match status" value="1"/>
</dbReference>
<feature type="compositionally biased region" description="Low complexity" evidence="8">
    <location>
        <begin position="1976"/>
        <end position="1994"/>
    </location>
</feature>
<keyword evidence="10" id="KW-0436">Ligase</keyword>
<organism evidence="10 11">
    <name type="scientific">Xiphorhynchus elegans</name>
    <name type="common">elegant woodcreeper</name>
    <dbReference type="NCBI Taxonomy" id="269412"/>
    <lineage>
        <taxon>Eukaryota</taxon>
        <taxon>Metazoa</taxon>
        <taxon>Chordata</taxon>
        <taxon>Craniata</taxon>
        <taxon>Vertebrata</taxon>
        <taxon>Euteleostomi</taxon>
        <taxon>Archelosauria</taxon>
        <taxon>Archosauria</taxon>
        <taxon>Dinosauria</taxon>
        <taxon>Saurischia</taxon>
        <taxon>Theropoda</taxon>
        <taxon>Coelurosauria</taxon>
        <taxon>Aves</taxon>
        <taxon>Neognathae</taxon>
        <taxon>Neoaves</taxon>
        <taxon>Telluraves</taxon>
        <taxon>Australaves</taxon>
        <taxon>Passeriformes</taxon>
        <taxon>Dendrocolaptidae</taxon>
        <taxon>Xiphorhynchus</taxon>
    </lineage>
</organism>
<evidence type="ECO:0000256" key="6">
    <source>
        <dbReference type="PROSITE-ProRule" id="PRU00508"/>
    </source>
</evidence>
<dbReference type="InterPro" id="IPR045189">
    <property type="entry name" value="UBR4-like"/>
</dbReference>
<evidence type="ECO:0000313" key="10">
    <source>
        <dbReference type="EMBL" id="NXU86668.1"/>
    </source>
</evidence>
<evidence type="ECO:0000259" key="9">
    <source>
        <dbReference type="PROSITE" id="PS51157"/>
    </source>
</evidence>
<evidence type="ECO:0000256" key="1">
    <source>
        <dbReference type="ARBA" id="ARBA00009970"/>
    </source>
</evidence>
<feature type="non-terminal residue" evidence="10">
    <location>
        <position position="1"/>
    </location>
</feature>
<feature type="region of interest" description="Disordered" evidence="8">
    <location>
        <begin position="1876"/>
        <end position="2009"/>
    </location>
</feature>
<dbReference type="Proteomes" id="UP000551443">
    <property type="component" value="Unassembled WGS sequence"/>
</dbReference>
<keyword evidence="4" id="KW-0862">Zinc</keyword>
<keyword evidence="2" id="KW-0479">Metal-binding</keyword>
<dbReference type="PROSITE" id="PS51157">
    <property type="entry name" value="ZF_UBR"/>
    <property type="match status" value="1"/>
</dbReference>
<feature type="zinc finger region" description="UBR-type" evidence="6">
    <location>
        <begin position="705"/>
        <end position="778"/>
    </location>
</feature>
<comment type="similarity">
    <text evidence="1 7">Belongs to the UBR4 family.</text>
</comment>
<feature type="region of interest" description="UBR4 E3 catalytic module" evidence="7">
    <location>
        <begin position="3663"/>
        <end position="4014"/>
    </location>
</feature>
<dbReference type="InterPro" id="IPR056530">
    <property type="entry name" value="UBR4-like_dom"/>
</dbReference>
<dbReference type="GO" id="GO:0005813">
    <property type="term" value="C:centrosome"/>
    <property type="evidence" value="ECO:0007669"/>
    <property type="project" value="TreeGrafter"/>
</dbReference>
<feature type="compositionally biased region" description="Low complexity" evidence="8">
    <location>
        <begin position="1876"/>
        <end position="1898"/>
    </location>
</feature>
<feature type="compositionally biased region" description="Polar residues" evidence="8">
    <location>
        <begin position="1919"/>
        <end position="1929"/>
    </location>
</feature>
<evidence type="ECO:0000256" key="3">
    <source>
        <dbReference type="ARBA" id="ARBA00022771"/>
    </source>
</evidence>
<feature type="region of interest" description="Disordered" evidence="8">
    <location>
        <begin position="2386"/>
        <end position="2434"/>
    </location>
</feature>
<dbReference type="GO" id="GO:0005654">
    <property type="term" value="C:nucleoplasm"/>
    <property type="evidence" value="ECO:0007669"/>
    <property type="project" value="TreeGrafter"/>
</dbReference>
<feature type="compositionally biased region" description="Low complexity" evidence="8">
    <location>
        <begin position="2386"/>
        <end position="2411"/>
    </location>
</feature>
<feature type="region of interest" description="Disordered" evidence="8">
    <location>
        <begin position="1754"/>
        <end position="1807"/>
    </location>
</feature>
<evidence type="ECO:0000256" key="4">
    <source>
        <dbReference type="ARBA" id="ARBA00022833"/>
    </source>
</evidence>